<protein>
    <submittedName>
        <fullName evidence="4">Efflux RND transporter periplasmic adaptor subunit</fullName>
    </submittedName>
</protein>
<dbReference type="PANTHER" id="PTHR30469">
    <property type="entry name" value="MULTIDRUG RESISTANCE PROTEIN MDTA"/>
    <property type="match status" value="1"/>
</dbReference>
<keyword evidence="2" id="KW-0175">Coiled coil</keyword>
<evidence type="ECO:0000256" key="2">
    <source>
        <dbReference type="SAM" id="Coils"/>
    </source>
</evidence>
<dbReference type="NCBIfam" id="TIGR01730">
    <property type="entry name" value="RND_mfp"/>
    <property type="match status" value="1"/>
</dbReference>
<keyword evidence="3" id="KW-0732">Signal</keyword>
<dbReference type="PANTHER" id="PTHR30469:SF15">
    <property type="entry name" value="HLYD FAMILY OF SECRETION PROTEINS"/>
    <property type="match status" value="1"/>
</dbReference>
<dbReference type="Proteomes" id="UP000619079">
    <property type="component" value="Unassembled WGS sequence"/>
</dbReference>
<evidence type="ECO:0000256" key="1">
    <source>
        <dbReference type="ARBA" id="ARBA00009477"/>
    </source>
</evidence>
<accession>A0A8J7J825</accession>
<proteinExistence type="inferred from homology"/>
<reference evidence="4" key="1">
    <citation type="submission" date="2020-12" db="EMBL/GenBank/DDBJ databases">
        <title>Sedimentitalea sp. nov., isolated from sand in Incheon.</title>
        <authorList>
            <person name="Kim W."/>
        </authorList>
    </citation>
    <scope>NUCLEOTIDE SEQUENCE</scope>
    <source>
        <strain evidence="4">CAU 1593</strain>
    </source>
</reference>
<comment type="caution">
    <text evidence="4">The sequence shown here is derived from an EMBL/GenBank/DDBJ whole genome shotgun (WGS) entry which is preliminary data.</text>
</comment>
<evidence type="ECO:0000313" key="4">
    <source>
        <dbReference type="EMBL" id="MBJ6372935.1"/>
    </source>
</evidence>
<dbReference type="InterPro" id="IPR006143">
    <property type="entry name" value="RND_pump_MFP"/>
</dbReference>
<dbReference type="EMBL" id="JAELVR010000011">
    <property type="protein sequence ID" value="MBJ6372935.1"/>
    <property type="molecule type" value="Genomic_DNA"/>
</dbReference>
<keyword evidence="5" id="KW-1185">Reference proteome</keyword>
<gene>
    <name evidence="4" type="ORF">JF290_15520</name>
</gene>
<comment type="similarity">
    <text evidence="1">Belongs to the membrane fusion protein (MFP) (TC 8.A.1) family.</text>
</comment>
<dbReference type="SUPFAM" id="SSF111369">
    <property type="entry name" value="HlyD-like secretion proteins"/>
    <property type="match status" value="1"/>
</dbReference>
<dbReference type="GO" id="GO:1990281">
    <property type="term" value="C:efflux pump complex"/>
    <property type="evidence" value="ECO:0007669"/>
    <property type="project" value="TreeGrafter"/>
</dbReference>
<feature type="signal peptide" evidence="3">
    <location>
        <begin position="1"/>
        <end position="31"/>
    </location>
</feature>
<organism evidence="4 5">
    <name type="scientific">Sedimentitalea arenosa</name>
    <dbReference type="NCBI Taxonomy" id="2798803"/>
    <lineage>
        <taxon>Bacteria</taxon>
        <taxon>Pseudomonadati</taxon>
        <taxon>Pseudomonadota</taxon>
        <taxon>Alphaproteobacteria</taxon>
        <taxon>Rhodobacterales</taxon>
        <taxon>Paracoccaceae</taxon>
        <taxon>Sedimentitalea</taxon>
    </lineage>
</organism>
<dbReference type="GO" id="GO:0015562">
    <property type="term" value="F:efflux transmembrane transporter activity"/>
    <property type="evidence" value="ECO:0007669"/>
    <property type="project" value="TreeGrafter"/>
</dbReference>
<dbReference type="AlphaFoldDB" id="A0A8J7J825"/>
<dbReference type="Gene3D" id="1.10.287.470">
    <property type="entry name" value="Helix hairpin bin"/>
    <property type="match status" value="1"/>
</dbReference>
<feature type="chain" id="PRO_5035187597" evidence="3">
    <location>
        <begin position="32"/>
        <end position="337"/>
    </location>
</feature>
<evidence type="ECO:0000256" key="3">
    <source>
        <dbReference type="SAM" id="SignalP"/>
    </source>
</evidence>
<name>A0A8J7J825_9RHOB</name>
<feature type="coiled-coil region" evidence="2">
    <location>
        <begin position="90"/>
        <end position="124"/>
    </location>
</feature>
<sequence length="337" mass="35974">MINIPLFELEPAVIRFILPLLASLVSCAASAQGVSTVQSVEVVQWKAVFGRIEARDRLLARSRLGGTVVSVEVVEGTRVERGQQIARVRDEKLTLQLRALEATLSSLRSQLETAETELRRGQSLLERGVSTAQQLDQLRTDVAVIEGRIGTTEAERDMLRQRESEGAVLAPITGTVLDVPLAPGSVVLPGEAIAEIGGGGFFLRLAIPERHAGSLKEGAEIRIGGEGSDTTGTLAKVYPLIENGRVIADVEVEDIDTDFINARLLVRLPVGETEALMVPPSAITHRMGLDFVTVADAEGRPVARTVVVGAAREIDGVDMVEILSGLSGGETLVADHE</sequence>
<dbReference type="Gene3D" id="2.40.420.20">
    <property type="match status" value="1"/>
</dbReference>
<evidence type="ECO:0000313" key="5">
    <source>
        <dbReference type="Proteomes" id="UP000619079"/>
    </source>
</evidence>
<dbReference type="Gene3D" id="2.40.50.100">
    <property type="match status" value="1"/>
</dbReference>